<gene>
    <name evidence="1" type="ORF">CECT5772_01823</name>
</gene>
<evidence type="ECO:0000313" key="1">
    <source>
        <dbReference type="EMBL" id="KED05103.1"/>
    </source>
</evidence>
<accession>A0A922NVF2</accession>
<proteinExistence type="predicted"/>
<sequence>MGFKWYLFRKKLLAKAAAIASNESIYKMLATWAYEPSLPYLYQLEIAP</sequence>
<organism evidence="1 2">
    <name type="scientific">Streptococcus equi subsp. ruminatorum CECT 5772</name>
    <dbReference type="NCBI Taxonomy" id="1051981"/>
    <lineage>
        <taxon>Bacteria</taxon>
        <taxon>Bacillati</taxon>
        <taxon>Bacillota</taxon>
        <taxon>Bacilli</taxon>
        <taxon>Lactobacillales</taxon>
        <taxon>Streptococcaceae</taxon>
        <taxon>Streptococcus</taxon>
    </lineage>
</organism>
<name>A0A922NVF2_9STRE</name>
<reference evidence="1 2" key="1">
    <citation type="journal article" date="2014" name="Int. J. Syst. Evol. Microbiol.">
        <title>Phylogenomics and the dynamic genome evolution of the genus Streptococcus.</title>
        <authorList>
            <consortium name="The Broad Institute Genome Sequencing Platform"/>
            <person name="Richards V.P."/>
            <person name="Palmer S.R."/>
            <person name="Pavinski Bitar P.D."/>
            <person name="Qin X."/>
            <person name="Weinstock G.M."/>
            <person name="Highlander S.K."/>
            <person name="Town C.D."/>
            <person name="Burne R.A."/>
            <person name="Stanhope M.J."/>
        </authorList>
    </citation>
    <scope>NUCLEOTIDE SEQUENCE [LARGE SCALE GENOMIC DNA]</scope>
    <source>
        <strain evidence="1 2">CECT 5772</strain>
    </source>
</reference>
<dbReference type="AlphaFoldDB" id="A0A922NVF2"/>
<comment type="caution">
    <text evidence="1">The sequence shown here is derived from an EMBL/GenBank/DDBJ whole genome shotgun (WGS) entry which is preliminary data.</text>
</comment>
<dbReference type="EMBL" id="AWEX01000010">
    <property type="protein sequence ID" value="KED05103.1"/>
    <property type="molecule type" value="Genomic_DNA"/>
</dbReference>
<dbReference type="Proteomes" id="UP000028704">
    <property type="component" value="Unassembled WGS sequence"/>
</dbReference>
<evidence type="ECO:0000313" key="2">
    <source>
        <dbReference type="Proteomes" id="UP000028704"/>
    </source>
</evidence>
<protein>
    <submittedName>
        <fullName evidence="1">Uncharacterized protein</fullName>
    </submittedName>
</protein>